<sequence>RSSHALRRKVQICEQIYVLYLFRIGLLLNVSLYEAFDLLTSLITTIFNFDIFQFYMKKKKYHVEPGARGEVQSFVNSVKEEAKNVLTNYDVNVFIESIIRMSDYIFYMKSVKILILKSYCFVNVLLHVLSLKKVLIEMSQAECIDLL</sequence>
<dbReference type="EMBL" id="KQ235357">
    <property type="protein sequence ID" value="KNA00033.1"/>
    <property type="molecule type" value="Genomic_DNA"/>
</dbReference>
<feature type="non-terminal residue" evidence="1">
    <location>
        <position position="1"/>
    </location>
</feature>
<evidence type="ECO:0000313" key="1">
    <source>
        <dbReference type="EMBL" id="KNA00033.1"/>
    </source>
</evidence>
<gene>
    <name evidence="1" type="ORF">PVNG_06626</name>
</gene>
<protein>
    <submittedName>
        <fullName evidence="1">Uncharacterized protein</fullName>
    </submittedName>
</protein>
<accession>A0A0J9TYX2</accession>
<reference evidence="1 2" key="1">
    <citation type="submission" date="2011-09" db="EMBL/GenBank/DDBJ databases">
        <title>The Genome Sequence of Plasmodium vivax North Korean.</title>
        <authorList>
            <consortium name="The Broad Institute Genome Sequencing Platform"/>
            <consortium name="The Broad Institute Genome Sequencing Center for Infectious Disease"/>
            <person name="Neafsey D."/>
            <person name="Carlton J."/>
            <person name="Barnwell J."/>
            <person name="Collins W."/>
            <person name="Escalante A."/>
            <person name="Mullikin J."/>
            <person name="Saul A."/>
            <person name="Guigo R."/>
            <person name="Camara F."/>
            <person name="Young S.K."/>
            <person name="Zeng Q."/>
            <person name="Gargeya S."/>
            <person name="Fitzgerald M."/>
            <person name="Haas B."/>
            <person name="Abouelleil A."/>
            <person name="Alvarado L."/>
            <person name="Arachchi H.M."/>
            <person name="Berlin A."/>
            <person name="Brown A."/>
            <person name="Chapman S.B."/>
            <person name="Chen Z."/>
            <person name="Dunbar C."/>
            <person name="Freedman E."/>
            <person name="Gearin G."/>
            <person name="Gellesch M."/>
            <person name="Goldberg J."/>
            <person name="Griggs A."/>
            <person name="Gujja S."/>
            <person name="Heiman D."/>
            <person name="Howarth C."/>
            <person name="Larson L."/>
            <person name="Lui A."/>
            <person name="MacDonald P.J.P."/>
            <person name="Montmayeur A."/>
            <person name="Murphy C."/>
            <person name="Neiman D."/>
            <person name="Pearson M."/>
            <person name="Priest M."/>
            <person name="Roberts A."/>
            <person name="Saif S."/>
            <person name="Shea T."/>
            <person name="Shenoy N."/>
            <person name="Sisk P."/>
            <person name="Stolte C."/>
            <person name="Sykes S."/>
            <person name="Wortman J."/>
            <person name="Nusbaum C."/>
            <person name="Birren B."/>
        </authorList>
    </citation>
    <scope>NUCLEOTIDE SEQUENCE [LARGE SCALE GENOMIC DNA]</scope>
    <source>
        <strain evidence="1 2">North Korean</strain>
    </source>
</reference>
<feature type="non-terminal residue" evidence="1">
    <location>
        <position position="147"/>
    </location>
</feature>
<dbReference type="Proteomes" id="UP000053239">
    <property type="component" value="Unassembled WGS sequence"/>
</dbReference>
<dbReference type="AlphaFoldDB" id="A0A0J9TYX2"/>
<name>A0A0J9TYX2_PLAVI</name>
<proteinExistence type="predicted"/>
<evidence type="ECO:0000313" key="2">
    <source>
        <dbReference type="Proteomes" id="UP000053239"/>
    </source>
</evidence>
<organism evidence="1 2">
    <name type="scientific">Plasmodium vivax North Korean</name>
    <dbReference type="NCBI Taxonomy" id="1035514"/>
    <lineage>
        <taxon>Eukaryota</taxon>
        <taxon>Sar</taxon>
        <taxon>Alveolata</taxon>
        <taxon>Apicomplexa</taxon>
        <taxon>Aconoidasida</taxon>
        <taxon>Haemosporida</taxon>
        <taxon>Plasmodiidae</taxon>
        <taxon>Plasmodium</taxon>
        <taxon>Plasmodium (Plasmodium)</taxon>
    </lineage>
</organism>
<dbReference type="OrthoDB" id="384965at2759"/>